<evidence type="ECO:0000313" key="6">
    <source>
        <dbReference type="Proteomes" id="UP000235392"/>
    </source>
</evidence>
<proteinExistence type="predicted"/>
<evidence type="ECO:0000256" key="1">
    <source>
        <dbReference type="SAM" id="SignalP"/>
    </source>
</evidence>
<dbReference type="EMBL" id="PGCJ01000782">
    <property type="protein sequence ID" value="PLW21552.1"/>
    <property type="molecule type" value="Genomic_DNA"/>
</dbReference>
<feature type="chain" id="PRO_5015083716" description="Hydrophobin" evidence="1">
    <location>
        <begin position="19"/>
        <end position="195"/>
    </location>
</feature>
<evidence type="ECO:0000313" key="2">
    <source>
        <dbReference type="EMBL" id="PLW21552.1"/>
    </source>
</evidence>
<comment type="caution">
    <text evidence="3">The sequence shown here is derived from an EMBL/GenBank/DDBJ whole genome shotgun (WGS) entry which is preliminary data.</text>
</comment>
<evidence type="ECO:0000313" key="5">
    <source>
        <dbReference type="Proteomes" id="UP000235388"/>
    </source>
</evidence>
<name>A0A2N5TFP7_9BASI</name>
<dbReference type="EMBL" id="PGCI01000611">
    <property type="protein sequence ID" value="PLW24320.1"/>
    <property type="molecule type" value="Genomic_DNA"/>
</dbReference>
<organism evidence="3 6">
    <name type="scientific">Puccinia coronata f. sp. avenae</name>
    <dbReference type="NCBI Taxonomy" id="200324"/>
    <lineage>
        <taxon>Eukaryota</taxon>
        <taxon>Fungi</taxon>
        <taxon>Dikarya</taxon>
        <taxon>Basidiomycota</taxon>
        <taxon>Pucciniomycotina</taxon>
        <taxon>Pucciniomycetes</taxon>
        <taxon>Pucciniales</taxon>
        <taxon>Pucciniaceae</taxon>
        <taxon>Puccinia</taxon>
    </lineage>
</organism>
<protein>
    <recommendedName>
        <fullName evidence="7">Hydrophobin</fullName>
    </recommendedName>
</protein>
<gene>
    <name evidence="2" type="ORF">PCANC_03988</name>
    <name evidence="4" type="ORF">PCASD_01566</name>
    <name evidence="3" type="ORF">PCASD_06559</name>
</gene>
<evidence type="ECO:0008006" key="7">
    <source>
        <dbReference type="Google" id="ProtNLM"/>
    </source>
</evidence>
<sequence length="195" mass="19698">MQFIYLATAVLMACGANADASSAPPAAPPVAPPANAAKGIGAAAPAGKLPTVIAAKCTQAYLPFSEADVAAMSANDTKVATNGNYSTIPTEVACKGPAGTVDTICDISSCGNHPVCNTCVEMTIEGQDKVKTGTTVIPQVTCTNNYLFGNSTDPIKNVCTDGNDKTYTCSGGCTGFTSCQMCVSVDDPALQSLTP</sequence>
<dbReference type="OrthoDB" id="2504124at2759"/>
<feature type="signal peptide" evidence="1">
    <location>
        <begin position="1"/>
        <end position="18"/>
    </location>
</feature>
<dbReference type="AlphaFoldDB" id="A0A2N5TFP7"/>
<evidence type="ECO:0000313" key="4">
    <source>
        <dbReference type="EMBL" id="PLW49739.1"/>
    </source>
</evidence>
<reference evidence="5 6" key="1">
    <citation type="submission" date="2017-11" db="EMBL/GenBank/DDBJ databases">
        <title>De novo assembly and phasing of dikaryotic genomes from two isolates of Puccinia coronata f. sp. avenae, the causal agent of oat crown rust.</title>
        <authorList>
            <person name="Miller M.E."/>
            <person name="Zhang Y."/>
            <person name="Omidvar V."/>
            <person name="Sperschneider J."/>
            <person name="Schwessinger B."/>
            <person name="Raley C."/>
            <person name="Palmer J.M."/>
            <person name="Garnica D."/>
            <person name="Upadhyaya N."/>
            <person name="Rathjen J."/>
            <person name="Taylor J.M."/>
            <person name="Park R.F."/>
            <person name="Dodds P.N."/>
            <person name="Hirsch C.D."/>
            <person name="Kianian S.F."/>
            <person name="Figueroa M."/>
        </authorList>
    </citation>
    <scope>NUCLEOTIDE SEQUENCE [LARGE SCALE GENOMIC DNA]</scope>
    <source>
        <strain evidence="2">12NC29</strain>
        <strain evidence="3">12SD80</strain>
    </source>
</reference>
<keyword evidence="1" id="KW-0732">Signal</keyword>
<accession>A0A2N5TFP7</accession>
<dbReference type="EMBL" id="PGCI01000014">
    <property type="protein sequence ID" value="PLW49739.1"/>
    <property type="molecule type" value="Genomic_DNA"/>
</dbReference>
<keyword evidence="5" id="KW-1185">Reference proteome</keyword>
<evidence type="ECO:0000313" key="3">
    <source>
        <dbReference type="EMBL" id="PLW24320.1"/>
    </source>
</evidence>
<dbReference type="Proteomes" id="UP000235392">
    <property type="component" value="Unassembled WGS sequence"/>
</dbReference>
<dbReference type="Proteomes" id="UP000235388">
    <property type="component" value="Unassembled WGS sequence"/>
</dbReference>